<name>A0AAJ4A492_9BACT</name>
<dbReference type="KEGG" id="suln:FJR47_06095"/>
<dbReference type="InterPro" id="IPR008719">
    <property type="entry name" value="N2O_reductase_NosL"/>
</dbReference>
<feature type="chain" id="PRO_5042610838" description="Nitrous oxide reductase accessory protein NosL" evidence="1">
    <location>
        <begin position="20"/>
        <end position="157"/>
    </location>
</feature>
<dbReference type="Gene3D" id="3.30.70.2050">
    <property type="match status" value="1"/>
</dbReference>
<dbReference type="PANTHER" id="PTHR41247:SF1">
    <property type="entry name" value="HTH-TYPE TRANSCRIPTIONAL REPRESSOR YCNK"/>
    <property type="match status" value="1"/>
</dbReference>
<evidence type="ECO:0000256" key="1">
    <source>
        <dbReference type="SAM" id="SignalP"/>
    </source>
</evidence>
<accession>A0AAJ4A492</accession>
<dbReference type="RefSeq" id="WP_152299561.1">
    <property type="nucleotide sequence ID" value="NZ_CP041166.1"/>
</dbReference>
<gene>
    <name evidence="2" type="ORF">FJR47_06095</name>
</gene>
<feature type="signal peptide" evidence="1">
    <location>
        <begin position="1"/>
        <end position="19"/>
    </location>
</feature>
<dbReference type="Proteomes" id="UP000326061">
    <property type="component" value="Chromosome"/>
</dbReference>
<keyword evidence="3" id="KW-1185">Reference proteome</keyword>
<keyword evidence="1" id="KW-0732">Signal</keyword>
<evidence type="ECO:0008006" key="4">
    <source>
        <dbReference type="Google" id="ProtNLM"/>
    </source>
</evidence>
<proteinExistence type="predicted"/>
<organism evidence="2 3">
    <name type="scientific">Sulfurimonas xiamenensis</name>
    <dbReference type="NCBI Taxonomy" id="2590021"/>
    <lineage>
        <taxon>Bacteria</taxon>
        <taxon>Pseudomonadati</taxon>
        <taxon>Campylobacterota</taxon>
        <taxon>Epsilonproteobacteria</taxon>
        <taxon>Campylobacterales</taxon>
        <taxon>Sulfurimonadaceae</taxon>
        <taxon>Sulfurimonas</taxon>
    </lineage>
</organism>
<dbReference type="AlphaFoldDB" id="A0AAJ4A492"/>
<dbReference type="PANTHER" id="PTHR41247">
    <property type="entry name" value="HTH-TYPE TRANSCRIPTIONAL REPRESSOR YCNK"/>
    <property type="match status" value="1"/>
</dbReference>
<dbReference type="EMBL" id="CP041166">
    <property type="protein sequence ID" value="QFR43498.1"/>
    <property type="molecule type" value="Genomic_DNA"/>
</dbReference>
<evidence type="ECO:0000313" key="2">
    <source>
        <dbReference type="EMBL" id="QFR43498.1"/>
    </source>
</evidence>
<protein>
    <recommendedName>
        <fullName evidence="4">Nitrous oxide reductase accessory protein NosL</fullName>
    </recommendedName>
</protein>
<sequence>MYKKILMVLALVCVLTANDSYNMNFDRETTCTVRNFKVYEAPQWVCKIELNSGKELFFCSPKSMLEFYLVPGRWYHVGVKSESDFKNIVVTDYETLKPINARGAFYVYGSNTISPAGDDLIPFATYDAAKKFASEHNGKRILSFTEISVGLIDWLNG</sequence>
<dbReference type="SUPFAM" id="SSF160387">
    <property type="entry name" value="NosL/MerB-like"/>
    <property type="match status" value="1"/>
</dbReference>
<reference evidence="3" key="1">
    <citation type="submission" date="2019-06" db="EMBL/GenBank/DDBJ databases">
        <title>Sulfurimonas gotlandica sp. nov., a chemoautotrophic and psychrotolerant epsilonproteobacterium isolated from a pelagic redoxcline, and an emended description of the genus Sulfurimonas.</title>
        <authorList>
            <person name="Wang S."/>
            <person name="Jiang L."/>
            <person name="Shao Z."/>
        </authorList>
    </citation>
    <scope>NUCLEOTIDE SEQUENCE [LARGE SCALE GENOMIC DNA]</scope>
    <source>
        <strain evidence="3">1-1N</strain>
    </source>
</reference>
<evidence type="ECO:0000313" key="3">
    <source>
        <dbReference type="Proteomes" id="UP000326061"/>
    </source>
</evidence>
<dbReference type="Pfam" id="PF05573">
    <property type="entry name" value="NosL"/>
    <property type="match status" value="1"/>
</dbReference>